<name>A0ABP7BDC4_9MICO</name>
<dbReference type="InterPro" id="IPR003447">
    <property type="entry name" value="FEMABX"/>
</dbReference>
<comment type="caution">
    <text evidence="8">The sequence shown here is derived from an EMBL/GenBank/DDBJ whole genome shotgun (WGS) entry which is preliminary data.</text>
</comment>
<feature type="domain" description="BioF2-like acetyltransferase" evidence="7">
    <location>
        <begin position="162"/>
        <end position="301"/>
    </location>
</feature>
<evidence type="ECO:0000256" key="3">
    <source>
        <dbReference type="ARBA" id="ARBA00022960"/>
    </source>
</evidence>
<evidence type="ECO:0000313" key="8">
    <source>
        <dbReference type="EMBL" id="GAA3655964.1"/>
    </source>
</evidence>
<reference evidence="9" key="1">
    <citation type="journal article" date="2019" name="Int. J. Syst. Evol. Microbiol.">
        <title>The Global Catalogue of Microorganisms (GCM) 10K type strain sequencing project: providing services to taxonomists for standard genome sequencing and annotation.</title>
        <authorList>
            <consortium name="The Broad Institute Genomics Platform"/>
            <consortium name="The Broad Institute Genome Sequencing Center for Infectious Disease"/>
            <person name="Wu L."/>
            <person name="Ma J."/>
        </authorList>
    </citation>
    <scope>NUCLEOTIDE SEQUENCE [LARGE SCALE GENOMIC DNA]</scope>
    <source>
        <strain evidence="9">JCM 16546</strain>
    </source>
</reference>
<dbReference type="InterPro" id="IPR050644">
    <property type="entry name" value="PG_Glycine_Bridge_Synth"/>
</dbReference>
<evidence type="ECO:0000256" key="2">
    <source>
        <dbReference type="ARBA" id="ARBA00022679"/>
    </source>
</evidence>
<dbReference type="EMBL" id="BAAAYV010000006">
    <property type="protein sequence ID" value="GAA3655964.1"/>
    <property type="molecule type" value="Genomic_DNA"/>
</dbReference>
<gene>
    <name evidence="8" type="ORF">GCM10022202_15250</name>
</gene>
<evidence type="ECO:0000313" key="9">
    <source>
        <dbReference type="Proteomes" id="UP001410795"/>
    </source>
</evidence>
<accession>A0ABP7BDC4</accession>
<keyword evidence="5" id="KW-0012">Acyltransferase</keyword>
<dbReference type="PANTHER" id="PTHR36174">
    <property type="entry name" value="LIPID II:GLYCINE GLYCYLTRANSFERASE"/>
    <property type="match status" value="1"/>
</dbReference>
<dbReference type="SUPFAM" id="SSF55729">
    <property type="entry name" value="Acyl-CoA N-acyltransferases (Nat)"/>
    <property type="match status" value="1"/>
</dbReference>
<dbReference type="Gene3D" id="3.40.630.30">
    <property type="match status" value="1"/>
</dbReference>
<keyword evidence="9" id="KW-1185">Reference proteome</keyword>
<sequence>MTARLRVLDAGDAKDRAEWERVWRRLPKREVSARPAYVSLFGQDGDRALAALFEDEGEAGILYPFLLRRISAGQTFTDITSAYGYGGPAHWGQQRPSETAQRFWPAFDEWARSENVVSEFIRFDLFEGSHDWYPGEVVERQPNVVVRLELDEPALWAGFEHKVRKNVNRARRSGVEVVVDAEGAHLDSFLRVYRATMDRRAAAPRYYFTRDFFDRLRSDLDGHWAYFHAYLSGRIVSTELVLVSQDVVYSFLGGTLEEAYPYRPNDLLKYEIIRWAREKGKRAFVLGGGVSAGDGIERYKRAFAPGDTETFRIGRRILNVEAYDRLTADREGASSIDPDFFPAYRA</sequence>
<keyword evidence="2" id="KW-0808">Transferase</keyword>
<dbReference type="InterPro" id="IPR016181">
    <property type="entry name" value="Acyl_CoA_acyltransferase"/>
</dbReference>
<dbReference type="Pfam" id="PF13480">
    <property type="entry name" value="Acetyltransf_6"/>
    <property type="match status" value="1"/>
</dbReference>
<organism evidence="8 9">
    <name type="scientific">Microbacterium marinilacus</name>
    <dbReference type="NCBI Taxonomy" id="415209"/>
    <lineage>
        <taxon>Bacteria</taxon>
        <taxon>Bacillati</taxon>
        <taxon>Actinomycetota</taxon>
        <taxon>Actinomycetes</taxon>
        <taxon>Micrococcales</taxon>
        <taxon>Microbacteriaceae</taxon>
        <taxon>Microbacterium</taxon>
    </lineage>
</organism>
<proteinExistence type="inferred from homology"/>
<dbReference type="PANTHER" id="PTHR36174:SF1">
    <property type="entry name" value="LIPID II:GLYCINE GLYCYLTRANSFERASE"/>
    <property type="match status" value="1"/>
</dbReference>
<protein>
    <recommendedName>
        <fullName evidence="7">BioF2-like acetyltransferase domain-containing protein</fullName>
    </recommendedName>
</protein>
<evidence type="ECO:0000256" key="6">
    <source>
        <dbReference type="ARBA" id="ARBA00023316"/>
    </source>
</evidence>
<keyword evidence="4" id="KW-0573">Peptidoglycan synthesis</keyword>
<dbReference type="Proteomes" id="UP001410795">
    <property type="component" value="Unassembled WGS sequence"/>
</dbReference>
<keyword evidence="6" id="KW-0961">Cell wall biogenesis/degradation</keyword>
<dbReference type="InterPro" id="IPR038740">
    <property type="entry name" value="BioF2-like_GNAT_dom"/>
</dbReference>
<evidence type="ECO:0000256" key="4">
    <source>
        <dbReference type="ARBA" id="ARBA00022984"/>
    </source>
</evidence>
<comment type="similarity">
    <text evidence="1">Belongs to the FemABX family.</text>
</comment>
<evidence type="ECO:0000259" key="7">
    <source>
        <dbReference type="Pfam" id="PF13480"/>
    </source>
</evidence>
<keyword evidence="3" id="KW-0133">Cell shape</keyword>
<dbReference type="RefSeq" id="WP_221858832.1">
    <property type="nucleotide sequence ID" value="NZ_BAAAYV010000006.1"/>
</dbReference>
<evidence type="ECO:0000256" key="1">
    <source>
        <dbReference type="ARBA" id="ARBA00009943"/>
    </source>
</evidence>
<evidence type="ECO:0000256" key="5">
    <source>
        <dbReference type="ARBA" id="ARBA00023315"/>
    </source>
</evidence>
<dbReference type="PROSITE" id="PS51191">
    <property type="entry name" value="FEMABX"/>
    <property type="match status" value="1"/>
</dbReference>